<evidence type="ECO:0000313" key="3">
    <source>
        <dbReference type="Proteomes" id="UP000321723"/>
    </source>
</evidence>
<accession>A0A511FD49</accession>
<reference evidence="1 3" key="1">
    <citation type="submission" date="2019-07" db="EMBL/GenBank/DDBJ databases">
        <title>Whole genome shotgun sequence of Cellulomonas hominis NBRC 16055.</title>
        <authorList>
            <person name="Hosoyama A."/>
            <person name="Uohara A."/>
            <person name="Ohji S."/>
            <person name="Ichikawa N."/>
        </authorList>
    </citation>
    <scope>NUCLEOTIDE SEQUENCE [LARGE SCALE GENOMIC DNA]</scope>
    <source>
        <strain evidence="1 3">NBRC 16055</strain>
    </source>
</reference>
<comment type="caution">
    <text evidence="1">The sequence shown here is derived from an EMBL/GenBank/DDBJ whole genome shotgun (WGS) entry which is preliminary data.</text>
</comment>
<evidence type="ECO:0000313" key="1">
    <source>
        <dbReference type="EMBL" id="GEL47170.1"/>
    </source>
</evidence>
<keyword evidence="3" id="KW-1185">Reference proteome</keyword>
<organism evidence="1 3">
    <name type="scientific">Cellulomonas hominis</name>
    <dbReference type="NCBI Taxonomy" id="156981"/>
    <lineage>
        <taxon>Bacteria</taxon>
        <taxon>Bacillati</taxon>
        <taxon>Actinomycetota</taxon>
        <taxon>Actinomycetes</taxon>
        <taxon>Micrococcales</taxon>
        <taxon>Cellulomonadaceae</taxon>
        <taxon>Cellulomonas</taxon>
    </lineage>
</organism>
<dbReference type="Proteomes" id="UP000321723">
    <property type="component" value="Unassembled WGS sequence"/>
</dbReference>
<dbReference type="EMBL" id="BJVQ01000031">
    <property type="protein sequence ID" value="GEL47170.1"/>
    <property type="molecule type" value="Genomic_DNA"/>
</dbReference>
<protein>
    <submittedName>
        <fullName evidence="1">Uncharacterized protein</fullName>
    </submittedName>
</protein>
<sequence length="113" mass="11432">MTTTDTGIHRAARALALRDDLDYFERANHAGIADLTGVAALVVAAAREAGGGLPDADLASDPVSVGAAARTLAQLESDIAFAVGNAEAMTRHLDDARAMLAALPQPSPVLAAA</sequence>
<dbReference type="Proteomes" id="UP000564629">
    <property type="component" value="Unassembled WGS sequence"/>
</dbReference>
<evidence type="ECO:0000313" key="4">
    <source>
        <dbReference type="Proteomes" id="UP000564629"/>
    </source>
</evidence>
<dbReference type="EMBL" id="JACHDN010000001">
    <property type="protein sequence ID" value="MBB5474616.1"/>
    <property type="molecule type" value="Genomic_DNA"/>
</dbReference>
<dbReference type="RefSeq" id="WP_146838040.1">
    <property type="nucleotide sequence ID" value="NZ_BJVQ01000031.1"/>
</dbReference>
<gene>
    <name evidence="1" type="ORF">CHO01_22860</name>
    <name evidence="2" type="ORF">HNR08_003352</name>
</gene>
<proteinExistence type="predicted"/>
<name>A0A511FD49_9CELL</name>
<evidence type="ECO:0000313" key="2">
    <source>
        <dbReference type="EMBL" id="MBB5474616.1"/>
    </source>
</evidence>
<reference evidence="2 4" key="2">
    <citation type="submission" date="2020-08" db="EMBL/GenBank/DDBJ databases">
        <title>Sequencing the genomes of 1000 actinobacteria strains.</title>
        <authorList>
            <person name="Klenk H.-P."/>
        </authorList>
    </citation>
    <scope>NUCLEOTIDE SEQUENCE [LARGE SCALE GENOMIC DNA]</scope>
    <source>
        <strain evidence="2 4">DSM 9581</strain>
    </source>
</reference>
<dbReference type="AlphaFoldDB" id="A0A511FD49"/>